<feature type="transmembrane region" description="Helical" evidence="2">
    <location>
        <begin position="119"/>
        <end position="139"/>
    </location>
</feature>
<feature type="transmembrane region" description="Helical" evidence="2">
    <location>
        <begin position="83"/>
        <end position="107"/>
    </location>
</feature>
<feature type="compositionally biased region" description="Polar residues" evidence="1">
    <location>
        <begin position="413"/>
        <end position="425"/>
    </location>
</feature>
<accession>A0A3G1QX94</accession>
<dbReference type="GO" id="GO:0046513">
    <property type="term" value="P:ceramide biosynthetic process"/>
    <property type="evidence" value="ECO:0007669"/>
    <property type="project" value="TreeGrafter"/>
</dbReference>
<feature type="transmembrane region" description="Helical" evidence="2">
    <location>
        <begin position="325"/>
        <end position="346"/>
    </location>
</feature>
<dbReference type="GO" id="GO:0005789">
    <property type="term" value="C:endoplasmic reticulum membrane"/>
    <property type="evidence" value="ECO:0007669"/>
    <property type="project" value="TreeGrafter"/>
</dbReference>
<dbReference type="GO" id="GO:0047493">
    <property type="term" value="F:ceramide cholinephosphotransferase activity"/>
    <property type="evidence" value="ECO:0007669"/>
    <property type="project" value="TreeGrafter"/>
</dbReference>
<keyword evidence="2" id="KW-0472">Membrane</keyword>
<organism evidence="3">
    <name type="scientific">Eimeria falciformis</name>
    <dbReference type="NCBI Taxonomy" id="84963"/>
    <lineage>
        <taxon>Eukaryota</taxon>
        <taxon>Sar</taxon>
        <taxon>Alveolata</taxon>
        <taxon>Apicomplexa</taxon>
        <taxon>Conoidasida</taxon>
        <taxon>Coccidia</taxon>
        <taxon>Eucoccidiorida</taxon>
        <taxon>Eimeriorina</taxon>
        <taxon>Eimeriidae</taxon>
        <taxon>Eimeria</taxon>
    </lineage>
</organism>
<dbReference type="EMBL" id="MF577034">
    <property type="protein sequence ID" value="AWQ35885.1"/>
    <property type="molecule type" value="mRNA"/>
</dbReference>
<feature type="transmembrane region" description="Helical" evidence="2">
    <location>
        <begin position="299"/>
        <end position="319"/>
    </location>
</feature>
<protein>
    <submittedName>
        <fullName evidence="3">Sphingolipid synthase</fullName>
    </submittedName>
</protein>
<dbReference type="InterPro" id="IPR045221">
    <property type="entry name" value="Sphingomyelin_synth-like"/>
</dbReference>
<dbReference type="PANTHER" id="PTHR21290:SF25">
    <property type="entry name" value="SPHINGOMYELIN SYNTHASE-RELATED PROTEIN 1"/>
    <property type="match status" value="1"/>
</dbReference>
<dbReference type="GO" id="GO:0005886">
    <property type="term" value="C:plasma membrane"/>
    <property type="evidence" value="ECO:0007669"/>
    <property type="project" value="TreeGrafter"/>
</dbReference>
<reference evidence="3" key="1">
    <citation type="journal article" date="2018" name="Cell Discov.">
        <title>Lipid analysis of Eimeria sporozoites reveals exclusive phospholipids, a phylogenetic mosaic of endogenous synthesis, and a host-independent lifestyle.</title>
        <authorList>
            <person name="Kong P."/>
            <person name="Lehmann M.J."/>
            <person name="Helms J.B."/>
            <person name="Brouwers J.F."/>
            <person name="Gupta N."/>
        </authorList>
    </citation>
    <scope>NUCLEOTIDE SEQUENCE</scope>
</reference>
<evidence type="ECO:0000256" key="2">
    <source>
        <dbReference type="SAM" id="Phobius"/>
    </source>
</evidence>
<evidence type="ECO:0000256" key="1">
    <source>
        <dbReference type="SAM" id="MobiDB-lite"/>
    </source>
</evidence>
<dbReference type="GO" id="GO:0033188">
    <property type="term" value="F:sphingomyelin synthase activity"/>
    <property type="evidence" value="ECO:0007669"/>
    <property type="project" value="TreeGrafter"/>
</dbReference>
<evidence type="ECO:0000313" key="3">
    <source>
        <dbReference type="EMBL" id="AWQ35885.1"/>
    </source>
</evidence>
<keyword evidence="2" id="KW-0812">Transmembrane</keyword>
<sequence>MSTNKGDCRCRTTAVFYPIWYTNPSLRHHVVRFLWTLFALGVTVYCSCLMSVLADSFFIPGTLPPLPDRIHDQILGRRPMPSWLLSVVDACTFWVVFGTFARSFLLLPFPLNLQVVSRFCTMAIVGFSMRSIAIVVTTVPPSKPNCVPHRPQGAWQLLTVAFKQAADHNLECAGMIISGHSLNMMHGFMCWMLYGRCQCASERKDKRRPFCCRDVTWRGEPRDTLEGCFLYQCFAFLRLWVKLRRSGCRHAAATAAARCFSSCPEDNQKELQNETNRRNKCSRVRQIWSVVTRLPVLRYFTYAAAITGWIVIPLCYNHYAIDVFFALMLGFLWWTVYHLIVTVLVVQKRGATAKLNTREPLSILTNNSLTPHSMDWRCGDAAADKSSSNAAAADNGDTTDGNTEKQIMDVELSIQQETTPGSGTSERGGTGKAEEVMNPLDATEANTLANASCLNCNNDRFSAEFRDLHLDWILQFPIFQPITWVIRNIEGL</sequence>
<proteinExistence type="evidence at transcript level"/>
<name>A0A3G1QX94_9EIME</name>
<feature type="region of interest" description="Disordered" evidence="1">
    <location>
        <begin position="413"/>
        <end position="433"/>
    </location>
</feature>
<dbReference type="GO" id="GO:0000139">
    <property type="term" value="C:Golgi membrane"/>
    <property type="evidence" value="ECO:0007669"/>
    <property type="project" value="TreeGrafter"/>
</dbReference>
<feature type="transmembrane region" description="Helical" evidence="2">
    <location>
        <begin position="173"/>
        <end position="194"/>
    </location>
</feature>
<dbReference type="AlphaFoldDB" id="A0A3G1QX94"/>
<keyword evidence="2" id="KW-1133">Transmembrane helix</keyword>
<feature type="transmembrane region" description="Helical" evidence="2">
    <location>
        <begin position="33"/>
        <end position="59"/>
    </location>
</feature>
<dbReference type="PANTHER" id="PTHR21290">
    <property type="entry name" value="SPHINGOMYELIN SYNTHETASE"/>
    <property type="match status" value="1"/>
</dbReference>